<feature type="transmembrane region" description="Helical" evidence="6">
    <location>
        <begin position="38"/>
        <end position="56"/>
    </location>
</feature>
<keyword evidence="5 6" id="KW-0472">Membrane</keyword>
<evidence type="ECO:0000256" key="5">
    <source>
        <dbReference type="ARBA" id="ARBA00023136"/>
    </source>
</evidence>
<evidence type="ECO:0000256" key="4">
    <source>
        <dbReference type="ARBA" id="ARBA00022989"/>
    </source>
</evidence>
<evidence type="ECO:0000256" key="3">
    <source>
        <dbReference type="ARBA" id="ARBA00022692"/>
    </source>
</evidence>
<keyword evidence="4 6" id="KW-1133">Transmembrane helix</keyword>
<dbReference type="Pfam" id="PF03706">
    <property type="entry name" value="LPG_synthase_TM"/>
    <property type="match status" value="1"/>
</dbReference>
<organism evidence="8">
    <name type="scientific">Spirochaeta aurantia</name>
    <dbReference type="NCBI Taxonomy" id="147"/>
    <lineage>
        <taxon>Bacteria</taxon>
        <taxon>Pseudomonadati</taxon>
        <taxon>Spirochaetota</taxon>
        <taxon>Spirochaetia</taxon>
        <taxon>Spirochaetales</taxon>
        <taxon>Spirochaetaceae</taxon>
        <taxon>Spirochaeta</taxon>
    </lineage>
</organism>
<dbReference type="EMBL" id="DQ832182">
    <property type="protein sequence ID" value="ABH02990.1"/>
    <property type="molecule type" value="Genomic_DNA"/>
</dbReference>
<dbReference type="InterPro" id="IPR022791">
    <property type="entry name" value="L-PG_synthase/AglD"/>
</dbReference>
<accession>Q0PI01</accession>
<feature type="transmembrane region" description="Helical" evidence="6">
    <location>
        <begin position="216"/>
        <end position="242"/>
    </location>
</feature>
<dbReference type="SUPFAM" id="SSF56112">
    <property type="entry name" value="Protein kinase-like (PK-like)"/>
    <property type="match status" value="1"/>
</dbReference>
<sequence length="706" mass="79369">MNLKVLLVIPVVVSVVLFGVYSGDILRTVDLVLDQFPRTAEVGWGLVFALALQMAGHLLRSAKFAYLLEPVQTTRVLTQFRALAVGYLFYALLPLRLGELVRCQLIAARARLSFSLIFLLIVLERAVDALILGAAAVVFLASRTQAFGLLQYTLVPFLLGLVLMAAVAVLWRPPQAAKRVFYHISSWFNRRIKNRIRFSLWSVNHGLERALRPRRVFIFVVLTLVAWVCYASSLAVLSAVFLPELSDFAWWAESLGPFFGSAVPSGPGALGTYSTVAHGFTDAVGLVVGSQTVYDIVAWFLLTVPMALVGLILLVFFTREKLWRSLPQRASAESITNKLLRIEDISLEMEAFLETYYSLSGLSATVHQWELTQNFRLIRYFRGGSDAITLLAMQNGHNIVKKIVPAELRHKLQPQYTWLYHHRHHPGIVKTLGERDTESSYSIDLEFDPQSVSFFDYMHQCSLAESQRILTQTFEILYGAVYRDLTPVASETTIHQYVQRHIHDCLEQSVAVLPELRAVLTLPSVRVNHETYRGLYPVLSDILNDPRMLHDISTFTGSSEIHGDVIVDNILVSQSDGRPILIDPVPEGNIVVGPVFDFGKILQSLYGGYEFLFRNEEPVTLAEGNHICFRDVRSTAYQALCEFVVRDLAPRYLSPGECRAMVFHAGVLYVRRLKYQVHQNPSTSLAFLGTAIRILNDFAQLYAEGS</sequence>
<dbReference type="AlphaFoldDB" id="Q0PI01"/>
<proteinExistence type="predicted"/>
<evidence type="ECO:0000313" key="8">
    <source>
        <dbReference type="EMBL" id="ABH02990.1"/>
    </source>
</evidence>
<feature type="domain" description="Protein kinase" evidence="7">
    <location>
        <begin position="375"/>
        <end position="706"/>
    </location>
</feature>
<evidence type="ECO:0000256" key="6">
    <source>
        <dbReference type="SAM" id="Phobius"/>
    </source>
</evidence>
<dbReference type="GO" id="GO:0005524">
    <property type="term" value="F:ATP binding"/>
    <property type="evidence" value="ECO:0007669"/>
    <property type="project" value="InterPro"/>
</dbReference>
<feature type="transmembrane region" description="Helical" evidence="6">
    <location>
        <begin position="6"/>
        <end position="26"/>
    </location>
</feature>
<evidence type="ECO:0000256" key="1">
    <source>
        <dbReference type="ARBA" id="ARBA00004651"/>
    </source>
</evidence>
<name>Q0PI01_SPIAU</name>
<comment type="subcellular location">
    <subcellularLocation>
        <location evidence="1">Cell membrane</location>
        <topology evidence="1">Multi-pass membrane protein</topology>
    </subcellularLocation>
</comment>
<feature type="transmembrane region" description="Helical" evidence="6">
    <location>
        <begin position="152"/>
        <end position="171"/>
    </location>
</feature>
<dbReference type="InterPro" id="IPR000719">
    <property type="entry name" value="Prot_kinase_dom"/>
</dbReference>
<protein>
    <submittedName>
        <fullName evidence="8">SpaG</fullName>
    </submittedName>
</protein>
<dbReference type="GO" id="GO:0005886">
    <property type="term" value="C:plasma membrane"/>
    <property type="evidence" value="ECO:0007669"/>
    <property type="project" value="UniProtKB-SubCell"/>
</dbReference>
<dbReference type="PROSITE" id="PS50011">
    <property type="entry name" value="PROTEIN_KINASE_DOM"/>
    <property type="match status" value="1"/>
</dbReference>
<reference evidence="8" key="1">
    <citation type="submission" date="2006-06" db="EMBL/GenBank/DDBJ databases">
        <title>LGLA, the large glycolipid of Spirochaeta aurantia.</title>
        <authorList>
            <person name="Paul C.J."/>
            <person name="Vinogradov E."/>
            <person name="Tapping R.I."/>
            <person name="Perry M.B."/>
            <person name="Moyles D."/>
            <person name="Kropinski A.M."/>
        </authorList>
    </citation>
    <scope>NUCLEOTIDE SEQUENCE</scope>
</reference>
<keyword evidence="2" id="KW-1003">Cell membrane</keyword>
<dbReference type="InterPro" id="IPR011009">
    <property type="entry name" value="Kinase-like_dom_sf"/>
</dbReference>
<feature type="transmembrane region" description="Helical" evidence="6">
    <location>
        <begin position="116"/>
        <end position="140"/>
    </location>
</feature>
<evidence type="ECO:0000256" key="2">
    <source>
        <dbReference type="ARBA" id="ARBA00022475"/>
    </source>
</evidence>
<feature type="transmembrane region" description="Helical" evidence="6">
    <location>
        <begin position="296"/>
        <end position="317"/>
    </location>
</feature>
<keyword evidence="3 6" id="KW-0812">Transmembrane</keyword>
<evidence type="ECO:0000259" key="7">
    <source>
        <dbReference type="PROSITE" id="PS50011"/>
    </source>
</evidence>
<dbReference type="GO" id="GO:0004672">
    <property type="term" value="F:protein kinase activity"/>
    <property type="evidence" value="ECO:0007669"/>
    <property type="project" value="InterPro"/>
</dbReference>